<accession>A0ACC0H5G5</accession>
<dbReference type="EMBL" id="CM045764">
    <property type="protein sequence ID" value="KAI8007416.1"/>
    <property type="molecule type" value="Genomic_DNA"/>
</dbReference>
<reference evidence="1 2" key="1">
    <citation type="journal article" date="2022" name="Plant J.">
        <title>Chromosome-level genome of Camellia lanceoleosa provides a valuable resource for understanding genome evolution and self-incompatibility.</title>
        <authorList>
            <person name="Gong W."/>
            <person name="Xiao S."/>
            <person name="Wang L."/>
            <person name="Liao Z."/>
            <person name="Chang Y."/>
            <person name="Mo W."/>
            <person name="Hu G."/>
            <person name="Li W."/>
            <person name="Zhao G."/>
            <person name="Zhu H."/>
            <person name="Hu X."/>
            <person name="Ji K."/>
            <person name="Xiang X."/>
            <person name="Song Q."/>
            <person name="Yuan D."/>
            <person name="Jin S."/>
            <person name="Zhang L."/>
        </authorList>
    </citation>
    <scope>NUCLEOTIDE SEQUENCE [LARGE SCALE GENOMIC DNA]</scope>
    <source>
        <strain evidence="1">SQ_2022a</strain>
    </source>
</reference>
<name>A0ACC0H5G5_9ERIC</name>
<proteinExistence type="predicted"/>
<dbReference type="Proteomes" id="UP001060215">
    <property type="component" value="Chromosome 7"/>
</dbReference>
<organism evidence="1 2">
    <name type="scientific">Camellia lanceoleosa</name>
    <dbReference type="NCBI Taxonomy" id="1840588"/>
    <lineage>
        <taxon>Eukaryota</taxon>
        <taxon>Viridiplantae</taxon>
        <taxon>Streptophyta</taxon>
        <taxon>Embryophyta</taxon>
        <taxon>Tracheophyta</taxon>
        <taxon>Spermatophyta</taxon>
        <taxon>Magnoliopsida</taxon>
        <taxon>eudicotyledons</taxon>
        <taxon>Gunneridae</taxon>
        <taxon>Pentapetalae</taxon>
        <taxon>asterids</taxon>
        <taxon>Ericales</taxon>
        <taxon>Theaceae</taxon>
        <taxon>Camellia</taxon>
    </lineage>
</organism>
<protein>
    <submittedName>
        <fullName evidence="1">Cysteine proteinase</fullName>
    </submittedName>
</protein>
<keyword evidence="2" id="KW-1185">Reference proteome</keyword>
<gene>
    <name evidence="1" type="ORF">LOK49_LG07G01272</name>
</gene>
<comment type="caution">
    <text evidence="1">The sequence shown here is derived from an EMBL/GenBank/DDBJ whole genome shotgun (WGS) entry which is preliminary data.</text>
</comment>
<sequence length="157" mass="17406">MAARSSDSGCVAGFMRFCDLSFGCRRLIAGVFAIGSLSSVLLWLVRSSSYGDLLVSLLLCRGSIRISELITIDPANETQILKVVKQQQSVTRGVLVTQEFSDLKGGIYEGSENYLRCEIERIGKHAVVIVGFGYDDKYKKYYWIIKNSYGRGWGVNG</sequence>
<evidence type="ECO:0000313" key="2">
    <source>
        <dbReference type="Proteomes" id="UP001060215"/>
    </source>
</evidence>
<evidence type="ECO:0000313" key="1">
    <source>
        <dbReference type="EMBL" id="KAI8007416.1"/>
    </source>
</evidence>